<feature type="transmembrane region" description="Helical" evidence="5">
    <location>
        <begin position="32"/>
        <end position="53"/>
    </location>
</feature>
<gene>
    <name evidence="6" type="ORF">J2S10_002592</name>
</gene>
<evidence type="ECO:0000256" key="3">
    <source>
        <dbReference type="ARBA" id="ARBA00022475"/>
    </source>
</evidence>
<evidence type="ECO:0000313" key="6">
    <source>
        <dbReference type="EMBL" id="MDQ0199410.1"/>
    </source>
</evidence>
<dbReference type="PANTHER" id="PTHR10110:SF86">
    <property type="entry name" value="SODIUM_HYDROGEN EXCHANGER 7"/>
    <property type="match status" value="1"/>
</dbReference>
<dbReference type="InterPro" id="IPR018422">
    <property type="entry name" value="Cation/H_exchanger_CPA1"/>
</dbReference>
<keyword evidence="5" id="KW-0472">Membrane</keyword>
<keyword evidence="5" id="KW-1133">Transmembrane helix</keyword>
<keyword evidence="2" id="KW-0813">Transport</keyword>
<dbReference type="RefSeq" id="WP_307408299.1">
    <property type="nucleotide sequence ID" value="NZ_JAUSTW010000004.1"/>
</dbReference>
<name>A0ABT9XVX1_9BACI</name>
<proteinExistence type="predicted"/>
<evidence type="ECO:0000256" key="2">
    <source>
        <dbReference type="ARBA" id="ARBA00022448"/>
    </source>
</evidence>
<comment type="caution">
    <text evidence="6">The sequence shown here is derived from an EMBL/GenBank/DDBJ whole genome shotgun (WGS) entry which is preliminary data.</text>
</comment>
<evidence type="ECO:0000256" key="4">
    <source>
        <dbReference type="ARBA" id="ARBA00023065"/>
    </source>
</evidence>
<keyword evidence="7" id="KW-1185">Reference proteome</keyword>
<protein>
    <submittedName>
        <fullName evidence="6">Uncharacterized membrane-anchored protein YhcB (DUF1043 family)</fullName>
    </submittedName>
</protein>
<accession>A0ABT9XVX1</accession>
<dbReference type="EMBL" id="JAUSTW010000004">
    <property type="protein sequence ID" value="MDQ0199410.1"/>
    <property type="molecule type" value="Genomic_DNA"/>
</dbReference>
<sequence>MIAVVVAGIIHALINERTVTLIAEEQVLTENIWSIVLFVLNGVVFLLLGLNIPSSMIETVANPNIGNWLAVGYVIAIGVVIMGIRFVWSYFFSYYEYRIEKTNEATKPDFKTSMLTSLTGVRGAVTMAGVLSIPFLTISGKVFPQRSLILFLAAGVILFTLIIATMFLPILSKGDSVEGENPMQMDLSLAKKKILLKAIKKIKSEINEENSAAAYKLMDEYTIMFNTLQPEQGLAAENKNNYLLKMKEIRLMALKVERHYIQVARDKGGMEEAAFETFEKFLDLREEALSNNVRFGFMYLIGKAKRRWKRYIGYYDKEKGKRITKLQFGLDIQLKALQAALQCLEEFAKQYEKKAEMVNTVILDYKRMINRLKTPTAQYNAKSEEQKEELRIKVMDIERTEIQGMYESGEISREQAKELRRFVNYIESVTLYEYVE</sequence>
<evidence type="ECO:0000313" key="7">
    <source>
        <dbReference type="Proteomes" id="UP001224122"/>
    </source>
</evidence>
<feature type="transmembrane region" description="Helical" evidence="5">
    <location>
        <begin position="114"/>
        <end position="136"/>
    </location>
</feature>
<evidence type="ECO:0000256" key="1">
    <source>
        <dbReference type="ARBA" id="ARBA00004651"/>
    </source>
</evidence>
<keyword evidence="3" id="KW-1003">Cell membrane</keyword>
<keyword evidence="5" id="KW-0812">Transmembrane</keyword>
<feature type="transmembrane region" description="Helical" evidence="5">
    <location>
        <begin position="65"/>
        <end position="88"/>
    </location>
</feature>
<reference evidence="6 7" key="1">
    <citation type="submission" date="2023-07" db="EMBL/GenBank/DDBJ databases">
        <title>Genomic Encyclopedia of Type Strains, Phase IV (KMG-IV): sequencing the most valuable type-strain genomes for metagenomic binning, comparative biology and taxonomic classification.</title>
        <authorList>
            <person name="Goeker M."/>
        </authorList>
    </citation>
    <scope>NUCLEOTIDE SEQUENCE [LARGE SCALE GENOMIC DNA]</scope>
    <source>
        <strain evidence="6 7">DSM 27594</strain>
    </source>
</reference>
<comment type="subcellular location">
    <subcellularLocation>
        <location evidence="1">Cell membrane</location>
        <topology evidence="1">Multi-pass membrane protein</topology>
    </subcellularLocation>
</comment>
<dbReference type="PANTHER" id="PTHR10110">
    <property type="entry name" value="SODIUM/HYDROGEN EXCHANGER"/>
    <property type="match status" value="1"/>
</dbReference>
<dbReference type="Proteomes" id="UP001224122">
    <property type="component" value="Unassembled WGS sequence"/>
</dbReference>
<keyword evidence="4" id="KW-0406">Ion transport</keyword>
<evidence type="ECO:0000256" key="5">
    <source>
        <dbReference type="SAM" id="Phobius"/>
    </source>
</evidence>
<feature type="transmembrane region" description="Helical" evidence="5">
    <location>
        <begin position="148"/>
        <end position="171"/>
    </location>
</feature>
<organism evidence="6 7">
    <name type="scientific">Neobacillus ginsengisoli</name>
    <dbReference type="NCBI Taxonomy" id="904295"/>
    <lineage>
        <taxon>Bacteria</taxon>
        <taxon>Bacillati</taxon>
        <taxon>Bacillota</taxon>
        <taxon>Bacilli</taxon>
        <taxon>Bacillales</taxon>
        <taxon>Bacillaceae</taxon>
        <taxon>Neobacillus</taxon>
    </lineage>
</organism>